<comment type="caution">
    <text evidence="2">The sequence shown here is derived from an EMBL/GenBank/DDBJ whole genome shotgun (WGS) entry which is preliminary data.</text>
</comment>
<accession>A6GF26</accession>
<evidence type="ECO:0000313" key="3">
    <source>
        <dbReference type="Proteomes" id="UP000005801"/>
    </source>
</evidence>
<dbReference type="AlphaFoldDB" id="A6GF26"/>
<dbReference type="STRING" id="391625.PPSIR1_13630"/>
<keyword evidence="1" id="KW-1133">Transmembrane helix</keyword>
<keyword evidence="1" id="KW-0812">Transmembrane</keyword>
<name>A6GF26_9BACT</name>
<organism evidence="2 3">
    <name type="scientific">Plesiocystis pacifica SIR-1</name>
    <dbReference type="NCBI Taxonomy" id="391625"/>
    <lineage>
        <taxon>Bacteria</taxon>
        <taxon>Pseudomonadati</taxon>
        <taxon>Myxococcota</taxon>
        <taxon>Polyangia</taxon>
        <taxon>Nannocystales</taxon>
        <taxon>Nannocystaceae</taxon>
        <taxon>Plesiocystis</taxon>
    </lineage>
</organism>
<reference evidence="2 3" key="1">
    <citation type="submission" date="2007-06" db="EMBL/GenBank/DDBJ databases">
        <authorList>
            <person name="Shimkets L."/>
            <person name="Ferriera S."/>
            <person name="Johnson J."/>
            <person name="Kravitz S."/>
            <person name="Beeson K."/>
            <person name="Sutton G."/>
            <person name="Rogers Y.-H."/>
            <person name="Friedman R."/>
            <person name="Frazier M."/>
            <person name="Venter J.C."/>
        </authorList>
    </citation>
    <scope>NUCLEOTIDE SEQUENCE [LARGE SCALE GENOMIC DNA]</scope>
    <source>
        <strain evidence="2 3">SIR-1</strain>
    </source>
</reference>
<evidence type="ECO:0000313" key="2">
    <source>
        <dbReference type="EMBL" id="EDM75553.1"/>
    </source>
</evidence>
<feature type="transmembrane region" description="Helical" evidence="1">
    <location>
        <begin position="59"/>
        <end position="81"/>
    </location>
</feature>
<keyword evidence="1" id="KW-0472">Membrane</keyword>
<dbReference type="EMBL" id="ABCS01000088">
    <property type="protein sequence ID" value="EDM75553.1"/>
    <property type="molecule type" value="Genomic_DNA"/>
</dbReference>
<sequence>MPVDHGAVALRLAELGIRRRTFALQISVLGGWGLGTVGLAALLAGMTPTSGLQHPLLDLTMYAAMVMTALAPVGIWAGRAIKERDSAARMALVESPEDAELDHLRAPVAALVADARLVCSAIEGREFDAEVALRAAWEWLQRFDDLPKVERRRLEDLGVGVVGIAETLRWTIGEVEAEDTRAAELPVSTASSSALDLARAQLQRRDVEGERRERGLALMAEQLRSFERQVLAAARGPYR</sequence>
<feature type="transmembrane region" description="Helical" evidence="1">
    <location>
        <begin position="21"/>
        <end position="47"/>
    </location>
</feature>
<evidence type="ECO:0000256" key="1">
    <source>
        <dbReference type="SAM" id="Phobius"/>
    </source>
</evidence>
<protein>
    <submittedName>
        <fullName evidence="2">Uncharacterized protein</fullName>
    </submittedName>
</protein>
<proteinExistence type="predicted"/>
<dbReference type="Proteomes" id="UP000005801">
    <property type="component" value="Unassembled WGS sequence"/>
</dbReference>
<gene>
    <name evidence="2" type="ORF">PPSIR1_13630</name>
</gene>
<keyword evidence="3" id="KW-1185">Reference proteome</keyword>